<dbReference type="Proteomes" id="UP001295740">
    <property type="component" value="Unassembled WGS sequence"/>
</dbReference>
<keyword evidence="4" id="KW-1185">Reference proteome</keyword>
<reference evidence="3" key="1">
    <citation type="submission" date="2023-10" db="EMBL/GenBank/DDBJ databases">
        <authorList>
            <person name="Hackl T."/>
        </authorList>
    </citation>
    <scope>NUCLEOTIDE SEQUENCE</scope>
</reference>
<protein>
    <submittedName>
        <fullName evidence="3">Uu.00g131500.m01.CDS01</fullName>
    </submittedName>
</protein>
<evidence type="ECO:0000313" key="4">
    <source>
        <dbReference type="Proteomes" id="UP001295740"/>
    </source>
</evidence>
<dbReference type="CDD" id="cd00067">
    <property type="entry name" value="GAL4"/>
    <property type="match status" value="1"/>
</dbReference>
<sequence>MTEEDIRQQIEELRQREVVQPEQQAEPSIEASQPASILSDEGATETPLPAPTGTKRKASKTLSLTAATKKTKASNTDYEKVKGNSLNSDEIGCKATQPCDRCRDKSRECRVALDPGKPFNSFKCGHCISQKLSCSFSATTPGIDYPPNEERDEKEKKKKESRKTAAATLETKKKLRNANEIPDMRSPSAEASGSGLSKSPAERSPSEASGSGSAPDLGPFSLPVGVYKKGTWAAERSRWNAINVVDGRVLGFFPATKTQEARGVMWPGTMRRQTMAGPPDDDDAEQPLREPSYLTSTT</sequence>
<dbReference type="GO" id="GO:0008270">
    <property type="term" value="F:zinc ion binding"/>
    <property type="evidence" value="ECO:0007669"/>
    <property type="project" value="InterPro"/>
</dbReference>
<evidence type="ECO:0000313" key="3">
    <source>
        <dbReference type="EMBL" id="CAJ2505756.1"/>
    </source>
</evidence>
<comment type="caution">
    <text evidence="3">The sequence shown here is derived from an EMBL/GenBank/DDBJ whole genome shotgun (WGS) entry which is preliminary data.</text>
</comment>
<evidence type="ECO:0000256" key="1">
    <source>
        <dbReference type="ARBA" id="ARBA00023242"/>
    </source>
</evidence>
<gene>
    <name evidence="3" type="ORF">KHLLAP_LOCUS6224</name>
</gene>
<evidence type="ECO:0000256" key="2">
    <source>
        <dbReference type="SAM" id="MobiDB-lite"/>
    </source>
</evidence>
<organism evidence="3 4">
    <name type="scientific">Anthostomella pinea</name>
    <dbReference type="NCBI Taxonomy" id="933095"/>
    <lineage>
        <taxon>Eukaryota</taxon>
        <taxon>Fungi</taxon>
        <taxon>Dikarya</taxon>
        <taxon>Ascomycota</taxon>
        <taxon>Pezizomycotina</taxon>
        <taxon>Sordariomycetes</taxon>
        <taxon>Xylariomycetidae</taxon>
        <taxon>Xylariales</taxon>
        <taxon>Xylariaceae</taxon>
        <taxon>Anthostomella</taxon>
    </lineage>
</organism>
<name>A0AAI8VJL9_9PEZI</name>
<dbReference type="AlphaFoldDB" id="A0AAI8VJL9"/>
<feature type="region of interest" description="Disordered" evidence="2">
    <location>
        <begin position="1"/>
        <end position="75"/>
    </location>
</feature>
<keyword evidence="1" id="KW-0539">Nucleus</keyword>
<feature type="compositionally biased region" description="Low complexity" evidence="2">
    <location>
        <begin position="206"/>
        <end position="215"/>
    </location>
</feature>
<dbReference type="GO" id="GO:0000981">
    <property type="term" value="F:DNA-binding transcription factor activity, RNA polymerase II-specific"/>
    <property type="evidence" value="ECO:0007669"/>
    <property type="project" value="InterPro"/>
</dbReference>
<feature type="region of interest" description="Disordered" evidence="2">
    <location>
        <begin position="136"/>
        <end position="220"/>
    </location>
</feature>
<dbReference type="EMBL" id="CAUWAG010000007">
    <property type="protein sequence ID" value="CAJ2505756.1"/>
    <property type="molecule type" value="Genomic_DNA"/>
</dbReference>
<proteinExistence type="predicted"/>
<feature type="compositionally biased region" description="Polar residues" evidence="2">
    <location>
        <begin position="21"/>
        <end position="36"/>
    </location>
</feature>
<feature type="compositionally biased region" description="Basic and acidic residues" evidence="2">
    <location>
        <begin position="1"/>
        <end position="19"/>
    </location>
</feature>
<accession>A0AAI8VJL9</accession>
<dbReference type="InterPro" id="IPR001138">
    <property type="entry name" value="Zn2Cys6_DnaBD"/>
</dbReference>
<feature type="region of interest" description="Disordered" evidence="2">
    <location>
        <begin position="263"/>
        <end position="298"/>
    </location>
</feature>